<dbReference type="InterPro" id="IPR011006">
    <property type="entry name" value="CheY-like_superfamily"/>
</dbReference>
<dbReference type="GO" id="GO:0005524">
    <property type="term" value="F:ATP binding"/>
    <property type="evidence" value="ECO:0007669"/>
    <property type="project" value="UniProtKB-KW"/>
</dbReference>
<reference evidence="14" key="1">
    <citation type="journal article" date="2019" name="Int. J. Syst. Evol. Microbiol.">
        <title>The Global Catalogue of Microorganisms (GCM) 10K type strain sequencing project: providing services to taxonomists for standard genome sequencing and annotation.</title>
        <authorList>
            <consortium name="The Broad Institute Genomics Platform"/>
            <consortium name="The Broad Institute Genome Sequencing Center for Infectious Disease"/>
            <person name="Wu L."/>
            <person name="Ma J."/>
        </authorList>
    </citation>
    <scope>NUCLEOTIDE SEQUENCE [LARGE SCALE GENOMIC DNA]</scope>
    <source>
        <strain evidence="14">CCUG 54518</strain>
    </source>
</reference>
<dbReference type="EMBL" id="JBHTBX010000008">
    <property type="protein sequence ID" value="MFC7435528.1"/>
    <property type="molecule type" value="Genomic_DNA"/>
</dbReference>
<keyword evidence="5" id="KW-0547">Nucleotide-binding</keyword>
<keyword evidence="14" id="KW-1185">Reference proteome</keyword>
<keyword evidence="4" id="KW-0808">Transferase</keyword>
<dbReference type="EC" id="2.7.13.3" evidence="2"/>
<dbReference type="PRINTS" id="PR00344">
    <property type="entry name" value="BCTRLSENSOR"/>
</dbReference>
<dbReference type="NCBIfam" id="TIGR00229">
    <property type="entry name" value="sensory_box"/>
    <property type="match status" value="1"/>
</dbReference>
<dbReference type="PROSITE" id="PS50112">
    <property type="entry name" value="PAS"/>
    <property type="match status" value="1"/>
</dbReference>
<dbReference type="Pfam" id="PF08447">
    <property type="entry name" value="PAS_3"/>
    <property type="match status" value="1"/>
</dbReference>
<dbReference type="CDD" id="cd00156">
    <property type="entry name" value="REC"/>
    <property type="match status" value="1"/>
</dbReference>
<evidence type="ECO:0000259" key="10">
    <source>
        <dbReference type="PROSITE" id="PS50109"/>
    </source>
</evidence>
<evidence type="ECO:0000256" key="3">
    <source>
        <dbReference type="ARBA" id="ARBA00022553"/>
    </source>
</evidence>
<keyword evidence="3 9" id="KW-0597">Phosphoprotein</keyword>
<evidence type="ECO:0000256" key="7">
    <source>
        <dbReference type="ARBA" id="ARBA00022840"/>
    </source>
</evidence>
<dbReference type="InterPro" id="IPR003594">
    <property type="entry name" value="HATPase_dom"/>
</dbReference>
<dbReference type="InterPro" id="IPR005467">
    <property type="entry name" value="His_kinase_dom"/>
</dbReference>
<dbReference type="Gene3D" id="3.30.450.20">
    <property type="entry name" value="PAS domain"/>
    <property type="match status" value="2"/>
</dbReference>
<proteinExistence type="predicted"/>
<dbReference type="SUPFAM" id="SSF55785">
    <property type="entry name" value="PYP-like sensor domain (PAS domain)"/>
    <property type="match status" value="2"/>
</dbReference>
<dbReference type="Proteomes" id="UP001596495">
    <property type="component" value="Unassembled WGS sequence"/>
</dbReference>
<sequence>MNPRDLSDYEGLSAFLPGAVFRYRVGGDGVGRLEHMTQACFEIWELDRTAVEHDMASLWAMVEPADLPEMRRSVDECARELRDWDCQWRITTRSGRRKWLHGMGRPIRESDGSLLWHVLVMDQTDNRAAQEAQRASEQRFRRLIEAIPNVAVQGYDSQLVCRFWNAASERLYGYTQEEALGRSLLDLIIPDGMREAVVAATADMLRTGEAIPSSELTLRHQDGSDVHVYSGHVLLDHAGGHPEFFCIDFDLSERMAAEDARHALEVQLREAQKMEALGTLAGGIAHDFNNILAAVLGNASLALEEAPPQGELRESVEQIQKAARRARAVVRQILAFARKELPRKTPIDLLPVVQEACSLLKTTAPPGVRVDMASDADLPVVLADATQMEQVLLNLGTNAIHAVTDQFNGRVQVVLTAALREAFEALPGHAVLQSSAPGHRQGVWLRVQDNGRGMSPDTAQRIFEPFFTTKERGQGTGLGLSVVHGILKEHGAGLKLHSVEGVGTTFDLWLESATPVAAEVPAASAMTASSTGPVRHLLYVDDDDQINDMVVRTCAREGHRAHALSDPYQALEYVRTHGPAIDLAVFDHNMPTMAGAQLVAKVLQICPGLACAVVSAVVDEQLKQHALGKGALFVAEKSEAMVPALLDGLQRHRPRA</sequence>
<gene>
    <name evidence="13" type="ORF">ACFQNJ_13520</name>
</gene>
<dbReference type="SMART" id="SM00448">
    <property type="entry name" value="REC"/>
    <property type="match status" value="1"/>
</dbReference>
<evidence type="ECO:0000256" key="4">
    <source>
        <dbReference type="ARBA" id="ARBA00022679"/>
    </source>
</evidence>
<evidence type="ECO:0000256" key="6">
    <source>
        <dbReference type="ARBA" id="ARBA00022777"/>
    </source>
</evidence>
<dbReference type="InterPro" id="IPR004358">
    <property type="entry name" value="Sig_transdc_His_kin-like_C"/>
</dbReference>
<feature type="domain" description="PAS" evidence="12">
    <location>
        <begin position="136"/>
        <end position="191"/>
    </location>
</feature>
<dbReference type="RefSeq" id="WP_382258344.1">
    <property type="nucleotide sequence ID" value="NZ_JBHTBX010000008.1"/>
</dbReference>
<keyword evidence="6" id="KW-0418">Kinase</keyword>
<organism evidence="13 14">
    <name type="scientific">Hydrogenophaga bisanensis</name>
    <dbReference type="NCBI Taxonomy" id="439611"/>
    <lineage>
        <taxon>Bacteria</taxon>
        <taxon>Pseudomonadati</taxon>
        <taxon>Pseudomonadota</taxon>
        <taxon>Betaproteobacteria</taxon>
        <taxon>Burkholderiales</taxon>
        <taxon>Comamonadaceae</taxon>
        <taxon>Hydrogenophaga</taxon>
    </lineage>
</organism>
<dbReference type="PANTHER" id="PTHR43065:SF46">
    <property type="entry name" value="C4-DICARBOXYLATE TRANSPORT SENSOR PROTEIN DCTB"/>
    <property type="match status" value="1"/>
</dbReference>
<evidence type="ECO:0000259" key="12">
    <source>
        <dbReference type="PROSITE" id="PS50112"/>
    </source>
</evidence>
<dbReference type="InterPro" id="IPR003661">
    <property type="entry name" value="HisK_dim/P_dom"/>
</dbReference>
<keyword evidence="7 13" id="KW-0067">ATP-binding</keyword>
<dbReference type="InterPro" id="IPR036890">
    <property type="entry name" value="HATPase_C_sf"/>
</dbReference>
<dbReference type="PANTHER" id="PTHR43065">
    <property type="entry name" value="SENSOR HISTIDINE KINASE"/>
    <property type="match status" value="1"/>
</dbReference>
<dbReference type="CDD" id="cd00130">
    <property type="entry name" value="PAS"/>
    <property type="match status" value="1"/>
</dbReference>
<evidence type="ECO:0000256" key="9">
    <source>
        <dbReference type="PROSITE-ProRule" id="PRU00169"/>
    </source>
</evidence>
<name>A0ABW2RBQ5_9BURK</name>
<dbReference type="Gene3D" id="3.30.565.10">
    <property type="entry name" value="Histidine kinase-like ATPase, C-terminal domain"/>
    <property type="match status" value="1"/>
</dbReference>
<dbReference type="SUPFAM" id="SSF52172">
    <property type="entry name" value="CheY-like"/>
    <property type="match status" value="1"/>
</dbReference>
<dbReference type="SMART" id="SM00387">
    <property type="entry name" value="HATPase_c"/>
    <property type="match status" value="1"/>
</dbReference>
<dbReference type="SMART" id="SM00388">
    <property type="entry name" value="HisKA"/>
    <property type="match status" value="1"/>
</dbReference>
<dbReference type="CDD" id="cd00082">
    <property type="entry name" value="HisKA"/>
    <property type="match status" value="1"/>
</dbReference>
<evidence type="ECO:0000313" key="14">
    <source>
        <dbReference type="Proteomes" id="UP001596495"/>
    </source>
</evidence>
<feature type="domain" description="Histidine kinase" evidence="10">
    <location>
        <begin position="283"/>
        <end position="514"/>
    </location>
</feature>
<dbReference type="SMART" id="SM00086">
    <property type="entry name" value="PAC"/>
    <property type="match status" value="2"/>
</dbReference>
<accession>A0ABW2RBQ5</accession>
<dbReference type="SUPFAM" id="SSF55874">
    <property type="entry name" value="ATPase domain of HSP90 chaperone/DNA topoisomerase II/histidine kinase"/>
    <property type="match status" value="1"/>
</dbReference>
<dbReference type="InterPro" id="IPR001789">
    <property type="entry name" value="Sig_transdc_resp-reg_receiver"/>
</dbReference>
<evidence type="ECO:0000256" key="8">
    <source>
        <dbReference type="ARBA" id="ARBA00023012"/>
    </source>
</evidence>
<keyword evidence="8" id="KW-0902">Two-component regulatory system</keyword>
<evidence type="ECO:0000259" key="11">
    <source>
        <dbReference type="PROSITE" id="PS50110"/>
    </source>
</evidence>
<feature type="domain" description="Response regulatory" evidence="11">
    <location>
        <begin position="536"/>
        <end position="652"/>
    </location>
</feature>
<dbReference type="InterPro" id="IPR000014">
    <property type="entry name" value="PAS"/>
</dbReference>
<dbReference type="Gene3D" id="3.40.50.2300">
    <property type="match status" value="1"/>
</dbReference>
<protein>
    <recommendedName>
        <fullName evidence="2">histidine kinase</fullName>
        <ecNumber evidence="2">2.7.13.3</ecNumber>
    </recommendedName>
</protein>
<evidence type="ECO:0000256" key="2">
    <source>
        <dbReference type="ARBA" id="ARBA00012438"/>
    </source>
</evidence>
<dbReference type="SMART" id="SM00091">
    <property type="entry name" value="PAS"/>
    <property type="match status" value="1"/>
</dbReference>
<comment type="caution">
    <text evidence="13">The sequence shown here is derived from an EMBL/GenBank/DDBJ whole genome shotgun (WGS) entry which is preliminary data.</text>
</comment>
<dbReference type="PROSITE" id="PS50109">
    <property type="entry name" value="HIS_KIN"/>
    <property type="match status" value="1"/>
</dbReference>
<dbReference type="InterPro" id="IPR013655">
    <property type="entry name" value="PAS_fold_3"/>
</dbReference>
<evidence type="ECO:0000256" key="5">
    <source>
        <dbReference type="ARBA" id="ARBA00022741"/>
    </source>
</evidence>
<dbReference type="Gene3D" id="1.10.287.130">
    <property type="match status" value="1"/>
</dbReference>
<comment type="catalytic activity">
    <reaction evidence="1">
        <text>ATP + protein L-histidine = ADP + protein N-phospho-L-histidine.</text>
        <dbReference type="EC" id="2.7.13.3"/>
    </reaction>
</comment>
<dbReference type="InterPro" id="IPR036097">
    <property type="entry name" value="HisK_dim/P_sf"/>
</dbReference>
<evidence type="ECO:0000256" key="1">
    <source>
        <dbReference type="ARBA" id="ARBA00000085"/>
    </source>
</evidence>
<dbReference type="SUPFAM" id="SSF47384">
    <property type="entry name" value="Homodimeric domain of signal transducing histidine kinase"/>
    <property type="match status" value="1"/>
</dbReference>
<dbReference type="InterPro" id="IPR013767">
    <property type="entry name" value="PAS_fold"/>
</dbReference>
<feature type="modified residue" description="4-aspartylphosphate" evidence="9">
    <location>
        <position position="587"/>
    </location>
</feature>
<dbReference type="Pfam" id="PF00512">
    <property type="entry name" value="HisKA"/>
    <property type="match status" value="1"/>
</dbReference>
<dbReference type="PROSITE" id="PS50110">
    <property type="entry name" value="RESPONSE_REGULATORY"/>
    <property type="match status" value="1"/>
</dbReference>
<dbReference type="Pfam" id="PF00989">
    <property type="entry name" value="PAS"/>
    <property type="match status" value="1"/>
</dbReference>
<evidence type="ECO:0000313" key="13">
    <source>
        <dbReference type="EMBL" id="MFC7435528.1"/>
    </source>
</evidence>
<dbReference type="InterPro" id="IPR035965">
    <property type="entry name" value="PAS-like_dom_sf"/>
</dbReference>
<dbReference type="InterPro" id="IPR001610">
    <property type="entry name" value="PAC"/>
</dbReference>
<dbReference type="Pfam" id="PF02518">
    <property type="entry name" value="HATPase_c"/>
    <property type="match status" value="1"/>
</dbReference>
<dbReference type="Pfam" id="PF00072">
    <property type="entry name" value="Response_reg"/>
    <property type="match status" value="1"/>
</dbReference>